<evidence type="ECO:0000259" key="2">
    <source>
        <dbReference type="Pfam" id="PF02698"/>
    </source>
</evidence>
<dbReference type="Proteomes" id="UP000469440">
    <property type="component" value="Unassembled WGS sequence"/>
</dbReference>
<protein>
    <recommendedName>
        <fullName evidence="2">DUF218 domain-containing protein</fullName>
    </recommendedName>
</protein>
<sequence>MGKFRRAALWVLGILSALGLVWFIGPIHWNVLNIGNILGIAVCLLILACVLLSGRINALCGKNRAVKKLKTAVLVLFCAGLLWTAALTGLMVSGAASAPPETATVLVLGSKVSGNVPSADLRERIEAAANYLNAHPAAACVACGGQGRGENRTEAEVIREGLVSRGVGASRVFLEDRSTSTQENISNAQKIIGQNGLNRGLAIVTDEYHEYRACSIARGLGASAWAVPAHTPWYIFSACWARELLALSAYLLLP</sequence>
<dbReference type="AlphaFoldDB" id="A0A6N8I4R8"/>
<evidence type="ECO:0000313" key="4">
    <source>
        <dbReference type="Proteomes" id="UP000469440"/>
    </source>
</evidence>
<evidence type="ECO:0000256" key="1">
    <source>
        <dbReference type="SAM" id="Phobius"/>
    </source>
</evidence>
<keyword evidence="1" id="KW-0472">Membrane</keyword>
<dbReference type="Pfam" id="PF02698">
    <property type="entry name" value="DUF218"/>
    <property type="match status" value="1"/>
</dbReference>
<dbReference type="RefSeq" id="WP_156991263.1">
    <property type="nucleotide sequence ID" value="NZ_VWXL01000100.1"/>
</dbReference>
<feature type="transmembrane region" description="Helical" evidence="1">
    <location>
        <begin position="7"/>
        <end position="25"/>
    </location>
</feature>
<reference evidence="3 4" key="1">
    <citation type="submission" date="2019-09" db="EMBL/GenBank/DDBJ databases">
        <title>Genome sequence of Clostridium sp. EA1.</title>
        <authorList>
            <person name="Poehlein A."/>
            <person name="Bengelsdorf F.R."/>
            <person name="Daniel R."/>
        </authorList>
    </citation>
    <scope>NUCLEOTIDE SEQUENCE [LARGE SCALE GENOMIC DNA]</scope>
    <source>
        <strain evidence="3 4">EA1</strain>
    </source>
</reference>
<keyword evidence="1" id="KW-0812">Transmembrane</keyword>
<dbReference type="PANTHER" id="PTHR30336:SF4">
    <property type="entry name" value="ENVELOPE BIOGENESIS FACTOR ELYC"/>
    <property type="match status" value="1"/>
</dbReference>
<organism evidence="3 4">
    <name type="scientific">Caproicibacter fermentans</name>
    <dbReference type="NCBI Taxonomy" id="2576756"/>
    <lineage>
        <taxon>Bacteria</taxon>
        <taxon>Bacillati</taxon>
        <taxon>Bacillota</taxon>
        <taxon>Clostridia</taxon>
        <taxon>Eubacteriales</taxon>
        <taxon>Acutalibacteraceae</taxon>
        <taxon>Caproicibacter</taxon>
    </lineage>
</organism>
<keyword evidence="1" id="KW-1133">Transmembrane helix</keyword>
<feature type="transmembrane region" description="Helical" evidence="1">
    <location>
        <begin position="73"/>
        <end position="96"/>
    </location>
</feature>
<keyword evidence="4" id="KW-1185">Reference proteome</keyword>
<dbReference type="InterPro" id="IPR014729">
    <property type="entry name" value="Rossmann-like_a/b/a_fold"/>
</dbReference>
<dbReference type="GO" id="GO:0043164">
    <property type="term" value="P:Gram-negative-bacterium-type cell wall biogenesis"/>
    <property type="evidence" value="ECO:0007669"/>
    <property type="project" value="TreeGrafter"/>
</dbReference>
<dbReference type="CDD" id="cd06259">
    <property type="entry name" value="YdcF-like"/>
    <property type="match status" value="1"/>
</dbReference>
<dbReference type="InterPro" id="IPR003848">
    <property type="entry name" value="DUF218"/>
</dbReference>
<dbReference type="GO" id="GO:0005886">
    <property type="term" value="C:plasma membrane"/>
    <property type="evidence" value="ECO:0007669"/>
    <property type="project" value="TreeGrafter"/>
</dbReference>
<feature type="transmembrane region" description="Helical" evidence="1">
    <location>
        <begin position="31"/>
        <end position="52"/>
    </location>
</feature>
<accession>A0A6N8I4R8</accession>
<dbReference type="PANTHER" id="PTHR30336">
    <property type="entry name" value="INNER MEMBRANE PROTEIN, PROBABLE PERMEASE"/>
    <property type="match status" value="1"/>
</dbReference>
<comment type="caution">
    <text evidence="3">The sequence shown here is derived from an EMBL/GenBank/DDBJ whole genome shotgun (WGS) entry which is preliminary data.</text>
</comment>
<name>A0A6N8I4R8_9FIRM</name>
<gene>
    <name evidence="3" type="ORF">CAFE_33410</name>
</gene>
<dbReference type="Gene3D" id="3.40.50.620">
    <property type="entry name" value="HUPs"/>
    <property type="match status" value="1"/>
</dbReference>
<evidence type="ECO:0000313" key="3">
    <source>
        <dbReference type="EMBL" id="MVB12600.1"/>
    </source>
</evidence>
<dbReference type="InterPro" id="IPR051599">
    <property type="entry name" value="Cell_Envelope_Assoc"/>
</dbReference>
<proteinExistence type="predicted"/>
<feature type="domain" description="DUF218" evidence="2">
    <location>
        <begin position="105"/>
        <end position="239"/>
    </location>
</feature>
<dbReference type="EMBL" id="VWXL01000100">
    <property type="protein sequence ID" value="MVB12600.1"/>
    <property type="molecule type" value="Genomic_DNA"/>
</dbReference>
<dbReference type="OrthoDB" id="9782395at2"/>
<dbReference type="GO" id="GO:0000270">
    <property type="term" value="P:peptidoglycan metabolic process"/>
    <property type="evidence" value="ECO:0007669"/>
    <property type="project" value="TreeGrafter"/>
</dbReference>